<dbReference type="Proteomes" id="UP000324106">
    <property type="component" value="Chromosome"/>
</dbReference>
<feature type="domain" description="Transposase IS4-like" evidence="2">
    <location>
        <begin position="44"/>
        <end position="186"/>
    </location>
</feature>
<feature type="region of interest" description="Disordered" evidence="1">
    <location>
        <begin position="1"/>
        <end position="59"/>
    </location>
</feature>
<sequence>MDGGRCVAQAARGPPGQAPQRERPGLLLGCRRRLSHPGVEGGSKTGRSPVDRGRTGRKHHLITDATGIPLAVTLTGGNRNDVTQLVPLLEAVPSVRGKRGRPRRRPDVVLGDRGYDHDKYRRLVWELGGKPVIARRGTEHGSGLGTRRWVVERAFAHLHWFRRLRIRWEIRNDIHEAFLKLACCIICRRRLTKLMPQSPRSELKPRS</sequence>
<dbReference type="GO" id="GO:0003677">
    <property type="term" value="F:DNA binding"/>
    <property type="evidence" value="ECO:0007669"/>
    <property type="project" value="InterPro"/>
</dbReference>
<evidence type="ECO:0000256" key="1">
    <source>
        <dbReference type="SAM" id="MobiDB-lite"/>
    </source>
</evidence>
<dbReference type="EMBL" id="CP029194">
    <property type="protein sequence ID" value="QES24312.1"/>
    <property type="molecule type" value="Genomic_DNA"/>
</dbReference>
<evidence type="ECO:0000259" key="2">
    <source>
        <dbReference type="Pfam" id="PF01609"/>
    </source>
</evidence>
<dbReference type="InterPro" id="IPR002559">
    <property type="entry name" value="Transposase_11"/>
</dbReference>
<dbReference type="PANTHER" id="PTHR30007">
    <property type="entry name" value="PHP DOMAIN PROTEIN"/>
    <property type="match status" value="1"/>
</dbReference>
<proteinExistence type="predicted"/>
<protein>
    <submittedName>
        <fullName evidence="3">IS5 family transposase</fullName>
    </submittedName>
</protein>
<accession>A0A5P2B152</accession>
<evidence type="ECO:0000313" key="4">
    <source>
        <dbReference type="Proteomes" id="UP000324106"/>
    </source>
</evidence>
<dbReference type="AlphaFoldDB" id="A0A5P2B152"/>
<organism evidence="3 4">
    <name type="scientific">Streptomyces venezuelae</name>
    <dbReference type="NCBI Taxonomy" id="54571"/>
    <lineage>
        <taxon>Bacteria</taxon>
        <taxon>Bacillati</taxon>
        <taxon>Actinomycetota</taxon>
        <taxon>Actinomycetes</taxon>
        <taxon>Kitasatosporales</taxon>
        <taxon>Streptomycetaceae</taxon>
        <taxon>Streptomyces</taxon>
    </lineage>
</organism>
<dbReference type="OrthoDB" id="4559615at2"/>
<evidence type="ECO:0000313" key="3">
    <source>
        <dbReference type="EMBL" id="QES24312.1"/>
    </source>
</evidence>
<reference evidence="3 4" key="1">
    <citation type="submission" date="2018-05" db="EMBL/GenBank/DDBJ databases">
        <title>Streptomyces venezuelae.</title>
        <authorList>
            <person name="Kim W."/>
            <person name="Lee N."/>
            <person name="Cho B.-K."/>
        </authorList>
    </citation>
    <scope>NUCLEOTIDE SEQUENCE [LARGE SCALE GENOMIC DNA]</scope>
    <source>
        <strain evidence="3 4">ATCC 15068</strain>
    </source>
</reference>
<dbReference type="Pfam" id="PF01609">
    <property type="entry name" value="DDE_Tnp_1"/>
    <property type="match status" value="1"/>
</dbReference>
<dbReference type="GO" id="GO:0006313">
    <property type="term" value="P:DNA transposition"/>
    <property type="evidence" value="ECO:0007669"/>
    <property type="project" value="InterPro"/>
</dbReference>
<dbReference type="GO" id="GO:0004803">
    <property type="term" value="F:transposase activity"/>
    <property type="evidence" value="ECO:0007669"/>
    <property type="project" value="InterPro"/>
</dbReference>
<gene>
    <name evidence="3" type="ORF">DEJ46_38875</name>
</gene>
<name>A0A5P2B152_STRVZ</name>
<dbReference type="NCBIfam" id="NF033580">
    <property type="entry name" value="transpos_IS5_3"/>
    <property type="match status" value="1"/>
</dbReference>
<dbReference type="PANTHER" id="PTHR30007:SF1">
    <property type="entry name" value="BLR1914 PROTEIN"/>
    <property type="match status" value="1"/>
</dbReference>
<feature type="compositionally biased region" description="Low complexity" evidence="1">
    <location>
        <begin position="8"/>
        <end position="29"/>
    </location>
</feature>